<dbReference type="AlphaFoldDB" id="A0AAR5PUN7"/>
<name>A0AAR5PUN7_DENPD</name>
<dbReference type="EnsemblMetazoa" id="XM_019909088.1">
    <property type="protein sequence ID" value="XP_019764647.1"/>
    <property type="gene ID" value="LOC109540650"/>
</dbReference>
<dbReference type="KEGG" id="dpa:109540650"/>
<feature type="region of interest" description="Disordered" evidence="1">
    <location>
        <begin position="1"/>
        <end position="36"/>
    </location>
</feature>
<organism evidence="2 3">
    <name type="scientific">Dendroctonus ponderosae</name>
    <name type="common">Mountain pine beetle</name>
    <dbReference type="NCBI Taxonomy" id="77166"/>
    <lineage>
        <taxon>Eukaryota</taxon>
        <taxon>Metazoa</taxon>
        <taxon>Ecdysozoa</taxon>
        <taxon>Arthropoda</taxon>
        <taxon>Hexapoda</taxon>
        <taxon>Insecta</taxon>
        <taxon>Pterygota</taxon>
        <taxon>Neoptera</taxon>
        <taxon>Endopterygota</taxon>
        <taxon>Coleoptera</taxon>
        <taxon>Polyphaga</taxon>
        <taxon>Cucujiformia</taxon>
        <taxon>Curculionidae</taxon>
        <taxon>Scolytinae</taxon>
        <taxon>Dendroctonus</taxon>
    </lineage>
</organism>
<accession>A0AAR5PUN7</accession>
<reference evidence="3" key="1">
    <citation type="journal article" date="2013" name="Genome Biol.">
        <title>Draft genome of the mountain pine beetle, Dendroctonus ponderosae Hopkins, a major forest pest.</title>
        <authorList>
            <person name="Keeling C.I."/>
            <person name="Yuen M.M."/>
            <person name="Liao N.Y."/>
            <person name="Docking T.R."/>
            <person name="Chan S.K."/>
            <person name="Taylor G.A."/>
            <person name="Palmquist D.L."/>
            <person name="Jackman S.D."/>
            <person name="Nguyen A."/>
            <person name="Li M."/>
            <person name="Henderson H."/>
            <person name="Janes J.K."/>
            <person name="Zhao Y."/>
            <person name="Pandoh P."/>
            <person name="Moore R."/>
            <person name="Sperling F.A."/>
            <person name="Huber D.P."/>
            <person name="Birol I."/>
            <person name="Jones S.J."/>
            <person name="Bohlmann J."/>
        </authorList>
    </citation>
    <scope>NUCLEOTIDE SEQUENCE</scope>
</reference>
<dbReference type="GeneID" id="109540650"/>
<protein>
    <recommendedName>
        <fullName evidence="4">Cyclin-dependent kinase 2-interacting protein</fullName>
    </recommendedName>
</protein>
<dbReference type="Proteomes" id="UP000019118">
    <property type="component" value="Unassembled WGS sequence"/>
</dbReference>
<reference evidence="2" key="2">
    <citation type="submission" date="2024-08" db="UniProtKB">
        <authorList>
            <consortium name="EnsemblMetazoa"/>
        </authorList>
    </citation>
    <scope>IDENTIFICATION</scope>
</reference>
<evidence type="ECO:0000313" key="3">
    <source>
        <dbReference type="Proteomes" id="UP000019118"/>
    </source>
</evidence>
<feature type="compositionally biased region" description="Polar residues" evidence="1">
    <location>
        <begin position="8"/>
        <end position="35"/>
    </location>
</feature>
<keyword evidence="3" id="KW-1185">Reference proteome</keyword>
<dbReference type="RefSeq" id="XP_019764647.1">
    <property type="nucleotide sequence ID" value="XM_019909088.2"/>
</dbReference>
<evidence type="ECO:0000313" key="2">
    <source>
        <dbReference type="EnsemblMetazoa" id="XP_019764647.1"/>
    </source>
</evidence>
<sequence>MNEKTPTRRSVQSTSGFSPVIVQTSPAAESPQKNLTGHPRVIRDIVADLYNNVQRWNSLHIQGCGIVKQIASMKADTGQTYPPHLDEHINELQSVVQSMTNMFNVFAKLDEQATAFAKLPNLWNPLFFSMDAFSLTRLIKDICEVYMTAFKAKLCVLENIGHSKTHTDAMFWAISWTYEVDIDEDTSFKLQTLLVECGHTAIS</sequence>
<proteinExistence type="predicted"/>
<evidence type="ECO:0008006" key="4">
    <source>
        <dbReference type="Google" id="ProtNLM"/>
    </source>
</evidence>
<evidence type="ECO:0000256" key="1">
    <source>
        <dbReference type="SAM" id="MobiDB-lite"/>
    </source>
</evidence>